<comment type="caution">
    <text evidence="1">The sequence shown here is derived from an EMBL/GenBank/DDBJ whole genome shotgun (WGS) entry which is preliminary data.</text>
</comment>
<sequence>MGADLARWYDTFTLMIDFQNRETLAYSRIWYEYLLLANNTHSSITSHLTQMRREITQMRRQITLDEI</sequence>
<reference evidence="1 2" key="1">
    <citation type="submission" date="2017-08" db="EMBL/GenBank/DDBJ databases">
        <title>Aeromonas veronii bv sobria strain NS22 whole genome sequencing.</title>
        <authorList>
            <person name="Katharios P."/>
            <person name="Ha V.Q."/>
            <person name="Smyrli M."/>
        </authorList>
    </citation>
    <scope>NUCLEOTIDE SEQUENCE [LARGE SCALE GENOMIC DNA]</scope>
    <source>
        <strain evidence="1 2">NS22</strain>
    </source>
</reference>
<organism evidence="1 2">
    <name type="scientific">Aeromonas veronii</name>
    <dbReference type="NCBI Taxonomy" id="654"/>
    <lineage>
        <taxon>Bacteria</taxon>
        <taxon>Pseudomonadati</taxon>
        <taxon>Pseudomonadota</taxon>
        <taxon>Gammaproteobacteria</taxon>
        <taxon>Aeromonadales</taxon>
        <taxon>Aeromonadaceae</taxon>
        <taxon>Aeromonas</taxon>
    </lineage>
</organism>
<protein>
    <submittedName>
        <fullName evidence="1">Uncharacterized protein</fullName>
    </submittedName>
</protein>
<evidence type="ECO:0000313" key="2">
    <source>
        <dbReference type="Proteomes" id="UP000323129"/>
    </source>
</evidence>
<dbReference type="EMBL" id="NQMC01000072">
    <property type="protein sequence ID" value="TYD41306.1"/>
    <property type="molecule type" value="Genomic_DNA"/>
</dbReference>
<name>A0ABY3MHD7_AERVE</name>
<gene>
    <name evidence="1" type="ORF">CJF24_18650</name>
</gene>
<keyword evidence="2" id="KW-1185">Reference proteome</keyword>
<proteinExistence type="predicted"/>
<evidence type="ECO:0000313" key="1">
    <source>
        <dbReference type="EMBL" id="TYD41306.1"/>
    </source>
</evidence>
<accession>A0ABY3MHD7</accession>
<dbReference type="Proteomes" id="UP000323129">
    <property type="component" value="Unassembled WGS sequence"/>
</dbReference>